<gene>
    <name evidence="8" type="primary">TPHA0O01460</name>
    <name evidence="8" type="ordered locus">TPHA_0O01460</name>
</gene>
<dbReference type="GO" id="GO:0005829">
    <property type="term" value="C:cytosol"/>
    <property type="evidence" value="ECO:0007669"/>
    <property type="project" value="EnsemblFungi"/>
</dbReference>
<dbReference type="AlphaFoldDB" id="G8C1T5"/>
<keyword evidence="4" id="KW-0653">Protein transport</keyword>
<keyword evidence="2" id="KW-0813">Transport</keyword>
<dbReference type="GO" id="GO:0044614">
    <property type="term" value="C:nuclear pore cytoplasmic filaments"/>
    <property type="evidence" value="ECO:0007669"/>
    <property type="project" value="EnsemblFungi"/>
</dbReference>
<keyword evidence="5" id="KW-0811">Translocation</keyword>
<dbReference type="GO" id="GO:0006406">
    <property type="term" value="P:mRNA export from nucleus"/>
    <property type="evidence" value="ECO:0007669"/>
    <property type="project" value="EnsemblFungi"/>
</dbReference>
<comment type="subcellular location">
    <subcellularLocation>
        <location evidence="1">Nucleus</location>
        <location evidence="1">Nuclear pore complex</location>
    </subcellularLocation>
</comment>
<dbReference type="RefSeq" id="XP_003688547.1">
    <property type="nucleotide sequence ID" value="XM_003688499.1"/>
</dbReference>
<keyword evidence="3" id="KW-0509">mRNA transport</keyword>
<dbReference type="KEGG" id="tpf:TPHA_0O01460"/>
<dbReference type="eggNOG" id="ENOG502T8MV">
    <property type="taxonomic scope" value="Eukaryota"/>
</dbReference>
<dbReference type="GO" id="GO:0006606">
    <property type="term" value="P:protein import into nucleus"/>
    <property type="evidence" value="ECO:0007669"/>
    <property type="project" value="EnsemblFungi"/>
</dbReference>
<accession>G8C1T5</accession>
<evidence type="ECO:0000256" key="2">
    <source>
        <dbReference type="ARBA" id="ARBA00022448"/>
    </source>
</evidence>
<evidence type="ECO:0000256" key="3">
    <source>
        <dbReference type="ARBA" id="ARBA00022816"/>
    </source>
</evidence>
<dbReference type="HOGENOM" id="CLU_398512_0_0_1"/>
<keyword evidence="6" id="KW-0906">Nuclear pore complex</keyword>
<dbReference type="STRING" id="1071381.G8C1T5"/>
<dbReference type="GO" id="GO:0044612">
    <property type="term" value="C:nuclear pore linkers"/>
    <property type="evidence" value="ECO:0007669"/>
    <property type="project" value="EnsemblFungi"/>
</dbReference>
<evidence type="ECO:0000256" key="4">
    <source>
        <dbReference type="ARBA" id="ARBA00022927"/>
    </source>
</evidence>
<dbReference type="PANTHER" id="PTHR13257">
    <property type="entry name" value="NUCLEOPORIN NUP84-RELATED"/>
    <property type="match status" value="1"/>
</dbReference>
<dbReference type="InterPro" id="IPR037700">
    <property type="entry name" value="NUP88/NUP82"/>
</dbReference>
<dbReference type="OrthoDB" id="341482at2759"/>
<evidence type="ECO:0000256" key="7">
    <source>
        <dbReference type="ARBA" id="ARBA00023242"/>
    </source>
</evidence>
<dbReference type="GO" id="GO:0000055">
    <property type="term" value="P:ribosomal large subunit export from nucleus"/>
    <property type="evidence" value="ECO:0007669"/>
    <property type="project" value="EnsemblFungi"/>
</dbReference>
<evidence type="ECO:0008006" key="10">
    <source>
        <dbReference type="Google" id="ProtNLM"/>
    </source>
</evidence>
<proteinExistence type="predicted"/>
<dbReference type="GeneID" id="11530703"/>
<evidence type="ECO:0000256" key="5">
    <source>
        <dbReference type="ARBA" id="ARBA00023010"/>
    </source>
</evidence>
<dbReference type="OMA" id="KRNVIKQ"/>
<sequence>MVSPQLHTIFNRFSVGKVSSKRSSITVDNGLKIILYQNNTVRYGFVNDADGNFKSITLEKEMIGDVSIIADQIGNYLCLFNEFEIRVIELPWKLWDAKEDSSFQLDNMVQIRSYDLKSFGTTIQKILFHPLGLAYPCLVVLLKNSNICSIDIKRILKVEEIPSTCITTFHTKGVMGLSSCIDDIIDISFSSDKLSLYALTETDIYLFYPFLIPTISVTKNEIDQLFQKSIILFENLENDSSEAVRRNIIKQLQLLSTLSGDIKTQMKQVKNTDETKIYNIDINTEYRSVNAQGSFSIAPFPEELYKQSAVNLSVIQIGHGNELYVITYDDGTVLILYRDLESSMSWDSNDYTFNNSFILLEKLKFNPDETKSILDIPFKNGIFAIAGDQTVNLIDTSCWSDILSQCIKDNDIRNLAGLSIESHKQTINTLEEPNSCILWNEHNKKELLFITETKLISSDILESNNESAEKLPVPAINDIKKIEKLQLKNYSQPIKEINIAVQRYKDSCKVPYSKVIPANIRQKPFANDENEDQLAYITEISQEIGSKILQGQTIALMMHTRLREQQDVFAEQLMHTNKELLHNKTIKQTYDIQSTKIKHITERNTKLNERTSKLIEMMEKIKQSQQYKNMPINDSESKLFKEIKKQVLIFNDAVNRQQEQQEAIKFLQTELNNIIEQPAQSHDAIIDSDEDEWNELCDLLNRDAKIIEDCNAELSSASGLI</sequence>
<protein>
    <recommendedName>
        <fullName evidence="10">Nucleoporin Nup82</fullName>
    </recommendedName>
</protein>
<keyword evidence="9" id="KW-1185">Reference proteome</keyword>
<dbReference type="Proteomes" id="UP000005666">
    <property type="component" value="Chromosome 15"/>
</dbReference>
<dbReference type="GO" id="GO:0017056">
    <property type="term" value="F:structural constituent of nuclear pore"/>
    <property type="evidence" value="ECO:0007669"/>
    <property type="project" value="InterPro"/>
</dbReference>
<dbReference type="EMBL" id="HE612870">
    <property type="protein sequence ID" value="CCE66113.1"/>
    <property type="molecule type" value="Genomic_DNA"/>
</dbReference>
<name>G8C1T5_TETPH</name>
<dbReference type="GO" id="GO:0006611">
    <property type="term" value="P:protein export from nucleus"/>
    <property type="evidence" value="ECO:0007669"/>
    <property type="project" value="EnsemblFungi"/>
</dbReference>
<dbReference type="PANTHER" id="PTHR13257:SF0">
    <property type="entry name" value="NUCLEAR PORE COMPLEX PROTEIN NUP88"/>
    <property type="match status" value="1"/>
</dbReference>
<dbReference type="GO" id="GO:0000056">
    <property type="term" value="P:ribosomal small subunit export from nucleus"/>
    <property type="evidence" value="ECO:0007669"/>
    <property type="project" value="EnsemblFungi"/>
</dbReference>
<reference evidence="8 9" key="1">
    <citation type="journal article" date="2011" name="Proc. Natl. Acad. Sci. U.S.A.">
        <title>Evolutionary erosion of yeast sex chromosomes by mating-type switching accidents.</title>
        <authorList>
            <person name="Gordon J.L."/>
            <person name="Armisen D."/>
            <person name="Proux-Wera E."/>
            <person name="Oheigeartaigh S.S."/>
            <person name="Byrne K.P."/>
            <person name="Wolfe K.H."/>
        </authorList>
    </citation>
    <scope>NUCLEOTIDE SEQUENCE [LARGE SCALE GENOMIC DNA]</scope>
    <source>
        <strain evidence="9">ATCC 24235 / CBS 4417 / NBRC 1672 / NRRL Y-8282 / UCD 70-5</strain>
    </source>
</reference>
<evidence type="ECO:0000256" key="1">
    <source>
        <dbReference type="ARBA" id="ARBA00004567"/>
    </source>
</evidence>
<evidence type="ECO:0000313" key="9">
    <source>
        <dbReference type="Proteomes" id="UP000005666"/>
    </source>
</evidence>
<evidence type="ECO:0000256" key="6">
    <source>
        <dbReference type="ARBA" id="ARBA00023132"/>
    </source>
</evidence>
<organism evidence="8 9">
    <name type="scientific">Tetrapisispora phaffii (strain ATCC 24235 / CBS 4417 / NBRC 1672 / NRRL Y-8282 / UCD 70-5)</name>
    <name type="common">Yeast</name>
    <name type="synonym">Fabospora phaffii</name>
    <dbReference type="NCBI Taxonomy" id="1071381"/>
    <lineage>
        <taxon>Eukaryota</taxon>
        <taxon>Fungi</taxon>
        <taxon>Dikarya</taxon>
        <taxon>Ascomycota</taxon>
        <taxon>Saccharomycotina</taxon>
        <taxon>Saccharomycetes</taxon>
        <taxon>Saccharomycetales</taxon>
        <taxon>Saccharomycetaceae</taxon>
        <taxon>Tetrapisispora</taxon>
    </lineage>
</organism>
<evidence type="ECO:0000313" key="8">
    <source>
        <dbReference type="EMBL" id="CCE66113.1"/>
    </source>
</evidence>
<keyword evidence="7" id="KW-0539">Nucleus</keyword>